<feature type="signal peptide" evidence="1">
    <location>
        <begin position="1"/>
        <end position="20"/>
    </location>
</feature>
<evidence type="ECO:0000259" key="2">
    <source>
        <dbReference type="Pfam" id="PF18885"/>
    </source>
</evidence>
<keyword evidence="1" id="KW-0732">Signal</keyword>
<feature type="chain" id="PRO_5046538348" description="DUF5648 domain-containing protein" evidence="1">
    <location>
        <begin position="21"/>
        <end position="433"/>
    </location>
</feature>
<evidence type="ECO:0000256" key="1">
    <source>
        <dbReference type="SAM" id="SignalP"/>
    </source>
</evidence>
<dbReference type="Pfam" id="PF18885">
    <property type="entry name" value="DUF5648"/>
    <property type="match status" value="2"/>
</dbReference>
<dbReference type="EMBL" id="JANVFT010000126">
    <property type="protein sequence ID" value="KAJ4465472.1"/>
    <property type="molecule type" value="Genomic_DNA"/>
</dbReference>
<name>A0ABQ8UY15_9AGAR</name>
<accession>A0ABQ8UY15</accession>
<feature type="domain" description="DUF5648" evidence="2">
    <location>
        <begin position="218"/>
        <end position="355"/>
    </location>
</feature>
<feature type="domain" description="DUF5648" evidence="2">
    <location>
        <begin position="31"/>
        <end position="171"/>
    </location>
</feature>
<protein>
    <recommendedName>
        <fullName evidence="2">DUF5648 domain-containing protein</fullName>
    </recommendedName>
</protein>
<organism evidence="3 4">
    <name type="scientific">Lentinula lateritia</name>
    <dbReference type="NCBI Taxonomy" id="40482"/>
    <lineage>
        <taxon>Eukaryota</taxon>
        <taxon>Fungi</taxon>
        <taxon>Dikarya</taxon>
        <taxon>Basidiomycota</taxon>
        <taxon>Agaricomycotina</taxon>
        <taxon>Agaricomycetes</taxon>
        <taxon>Agaricomycetidae</taxon>
        <taxon>Agaricales</taxon>
        <taxon>Marasmiineae</taxon>
        <taxon>Omphalotaceae</taxon>
        <taxon>Lentinula</taxon>
    </lineage>
</organism>
<keyword evidence="4" id="KW-1185">Reference proteome</keyword>
<sequence length="433" mass="46474">MHVLSPTVFSILLRVSLSLADTCADTSSLVPFLRAFSGSENDHFYTTNVSEMKNDALAGGVYVFEGESAFLWPTPEPGTVPMFRLYNQNSSDHFYTMSSDEVPEMMNAGWAYDTAPNHTAGYVYPYSICGAAPIYRLFDPTSVDHFYTMDVVESQNAVQAGYQDQGIAGFAILPSANGTVVQSSAIPYLLPSTITASPESQVSATTSSSCANVANAVPLLRAYSIGGTDHFYTTNLTEMNNSVAVIGYSFEGDATFLWPTQEASTVPLYRLWSFSSSDHFYTIDKNEVSEALAQGFAFDTEAQNVGYVYPYSICGASPIYRLFSSFGSDHFYTMNQAESMSAPGYVLEGIAGYALLPSADGQRQTSASPFLLPLSLEVLPVSITLSPIPAFTTSIAIDTGSPSGLPSTAGVQSTVSRHVVLGVTALVAFWIAS</sequence>
<evidence type="ECO:0000313" key="4">
    <source>
        <dbReference type="Proteomes" id="UP001150217"/>
    </source>
</evidence>
<proteinExistence type="predicted"/>
<evidence type="ECO:0000313" key="3">
    <source>
        <dbReference type="EMBL" id="KAJ4465472.1"/>
    </source>
</evidence>
<dbReference type="Proteomes" id="UP001150217">
    <property type="component" value="Unassembled WGS sequence"/>
</dbReference>
<dbReference type="InterPro" id="IPR043708">
    <property type="entry name" value="DUF5648"/>
</dbReference>
<reference evidence="3" key="1">
    <citation type="submission" date="2022-08" db="EMBL/GenBank/DDBJ databases">
        <title>A Global Phylogenomic Analysis of the Shiitake Genus Lentinula.</title>
        <authorList>
            <consortium name="DOE Joint Genome Institute"/>
            <person name="Sierra-Patev S."/>
            <person name="Min B."/>
            <person name="Naranjo-Ortiz M."/>
            <person name="Looney B."/>
            <person name="Konkel Z."/>
            <person name="Slot J.C."/>
            <person name="Sakamoto Y."/>
            <person name="Steenwyk J.L."/>
            <person name="Rokas A."/>
            <person name="Carro J."/>
            <person name="Camarero S."/>
            <person name="Ferreira P."/>
            <person name="Molpeceres G."/>
            <person name="Ruiz-Duenas F.J."/>
            <person name="Serrano A."/>
            <person name="Henrissat B."/>
            <person name="Drula E."/>
            <person name="Hughes K.W."/>
            <person name="Mata J.L."/>
            <person name="Ishikawa N.K."/>
            <person name="Vargas-Isla R."/>
            <person name="Ushijima S."/>
            <person name="Smith C.A."/>
            <person name="Ahrendt S."/>
            <person name="Andreopoulos W."/>
            <person name="He G."/>
            <person name="Labutti K."/>
            <person name="Lipzen A."/>
            <person name="Ng V."/>
            <person name="Riley R."/>
            <person name="Sandor L."/>
            <person name="Barry K."/>
            <person name="Martinez A.T."/>
            <person name="Xiao Y."/>
            <person name="Gibbons J.G."/>
            <person name="Terashima K."/>
            <person name="Grigoriev I.V."/>
            <person name="Hibbett D.S."/>
        </authorList>
    </citation>
    <scope>NUCLEOTIDE SEQUENCE</scope>
    <source>
        <strain evidence="3">RHP3577 ss4</strain>
    </source>
</reference>
<gene>
    <name evidence="3" type="ORF">C8R41DRAFT_803862</name>
</gene>
<comment type="caution">
    <text evidence="3">The sequence shown here is derived from an EMBL/GenBank/DDBJ whole genome shotgun (WGS) entry which is preliminary data.</text>
</comment>